<proteinExistence type="evidence at transcript level"/>
<dbReference type="CDD" id="cd14752">
    <property type="entry name" value="GH31_N"/>
    <property type="match status" value="1"/>
</dbReference>
<dbReference type="InterPro" id="IPR011013">
    <property type="entry name" value="Gal_mutarotase_sf_dom"/>
</dbReference>
<dbReference type="Pfam" id="PF13802">
    <property type="entry name" value="Gal_mutarotas_2"/>
    <property type="match status" value="1"/>
</dbReference>
<dbReference type="InterPro" id="IPR025887">
    <property type="entry name" value="Glyco_hydro_31_N_dom"/>
</dbReference>
<evidence type="ECO:0000256" key="9">
    <source>
        <dbReference type="RuleBase" id="RU361185"/>
    </source>
</evidence>
<dbReference type="InterPro" id="IPR000322">
    <property type="entry name" value="Glyco_hydro_31_TIM"/>
</dbReference>
<feature type="domain" description="Glycoside hydrolase family 31 TIM barrel" evidence="11">
    <location>
        <begin position="341"/>
        <end position="767"/>
    </location>
</feature>
<evidence type="ECO:0000313" key="14">
    <source>
        <dbReference type="EMBL" id="AUA60223.1"/>
    </source>
</evidence>
<feature type="domain" description="Glycoside hydrolase family 31 N-terminal" evidence="12">
    <location>
        <begin position="164"/>
        <end position="247"/>
    </location>
</feature>
<dbReference type="Pfam" id="PF01055">
    <property type="entry name" value="Glyco_hydro_31_2nd"/>
    <property type="match status" value="1"/>
</dbReference>
<evidence type="ECO:0000256" key="10">
    <source>
        <dbReference type="SAM" id="SignalP"/>
    </source>
</evidence>
<organism evidence="14">
    <name type="scientific">Shiraia sp. SUPER-H168</name>
    <dbReference type="NCBI Taxonomy" id="485399"/>
    <lineage>
        <taxon>Eukaryota</taxon>
        <taxon>Fungi</taxon>
        <taxon>Dikarya</taxon>
        <taxon>Ascomycota</taxon>
        <taxon>Pezizomycotina</taxon>
        <taxon>Dothideomycetes</taxon>
        <taxon>Pleosporomycetidae</taxon>
        <taxon>Pleosporales</taxon>
        <taxon>Shiraiaceae</taxon>
        <taxon>Shiraia</taxon>
    </lineage>
</organism>
<dbReference type="FunFam" id="2.60.40.1180:FF:000001">
    <property type="entry name" value="Maltase-glucoamylase, intestinal"/>
    <property type="match status" value="1"/>
</dbReference>
<dbReference type="PANTHER" id="PTHR22762">
    <property type="entry name" value="ALPHA-GLUCOSIDASE"/>
    <property type="match status" value="1"/>
</dbReference>
<dbReference type="EMBL" id="MF535182">
    <property type="protein sequence ID" value="AUA60223.1"/>
    <property type="molecule type" value="mRNA"/>
</dbReference>
<dbReference type="Gene3D" id="2.60.40.1760">
    <property type="entry name" value="glycosyl hydrolase (family 31)"/>
    <property type="match status" value="1"/>
</dbReference>
<keyword evidence="5 9" id="KW-0378">Hydrolase</keyword>
<evidence type="ECO:0000256" key="2">
    <source>
        <dbReference type="ARBA" id="ARBA00007806"/>
    </source>
</evidence>
<comment type="catalytic activity">
    <reaction evidence="1">
        <text>Hydrolysis of terminal, non-reducing (1-&gt;4)-linked alpha-D-glucose residues with release of alpha-D-glucose.</text>
        <dbReference type="EC" id="3.2.1.20"/>
    </reaction>
</comment>
<dbReference type="PROSITE" id="PS00707">
    <property type="entry name" value="GLYCOSYL_HYDROL_F31_2"/>
    <property type="match status" value="1"/>
</dbReference>
<accession>A0A2H4UZK4</accession>
<dbReference type="Pfam" id="PF21365">
    <property type="entry name" value="Glyco_hydro_31_3rd"/>
    <property type="match status" value="1"/>
</dbReference>
<dbReference type="SUPFAM" id="SSF51445">
    <property type="entry name" value="(Trans)glycosidases"/>
    <property type="match status" value="1"/>
</dbReference>
<dbReference type="InterPro" id="IPR017853">
    <property type="entry name" value="GH"/>
</dbReference>
<evidence type="ECO:0000259" key="11">
    <source>
        <dbReference type="Pfam" id="PF01055"/>
    </source>
</evidence>
<dbReference type="FunFam" id="3.20.20.80:FF:000138">
    <property type="entry name" value="Putative alpha-glucosidase AgdA"/>
    <property type="match status" value="1"/>
</dbReference>
<dbReference type="CDD" id="cd06602">
    <property type="entry name" value="GH31_MGAM_SI_GAA"/>
    <property type="match status" value="1"/>
</dbReference>
<dbReference type="EC" id="3.2.1.20" evidence="3"/>
<evidence type="ECO:0000256" key="4">
    <source>
        <dbReference type="ARBA" id="ARBA00022729"/>
    </source>
</evidence>
<dbReference type="InterPro" id="IPR013780">
    <property type="entry name" value="Glyco_hydro_b"/>
</dbReference>
<comment type="similarity">
    <text evidence="2 9">Belongs to the glycosyl hydrolase 31 family.</text>
</comment>
<keyword evidence="7 9" id="KW-0326">Glycosidase</keyword>
<evidence type="ECO:0000256" key="5">
    <source>
        <dbReference type="ARBA" id="ARBA00022801"/>
    </source>
</evidence>
<evidence type="ECO:0000259" key="12">
    <source>
        <dbReference type="Pfam" id="PF13802"/>
    </source>
</evidence>
<feature type="domain" description="Glycosyl hydrolase family 31 C-terminal" evidence="13">
    <location>
        <begin position="775"/>
        <end position="867"/>
    </location>
</feature>
<dbReference type="Gene3D" id="2.60.40.1180">
    <property type="entry name" value="Golgi alpha-mannosidase II"/>
    <property type="match status" value="2"/>
</dbReference>
<evidence type="ECO:0000256" key="8">
    <source>
        <dbReference type="ARBA" id="ARBA00041343"/>
    </source>
</evidence>
<dbReference type="GO" id="GO:0005975">
    <property type="term" value="P:carbohydrate metabolic process"/>
    <property type="evidence" value="ECO:0007669"/>
    <property type="project" value="InterPro"/>
</dbReference>
<sequence>MARSSFFQASTLLSSFLALANAQSSYPSATPTTSAQPVFTIPASADEGADVLPNILDPQAVNAQDVCPGYKASQFKEDERGVTAILSLAGAPCNVYGNDIESLNLKVEYQSKDRLAVNIRPTYLDASNSSHWIVPEHLIPRPQQEDSNEDLDLQFTWGNEPSFWFTVTRKSSGDVIFTTKGTHLVYEDQFVEFVNSLPEDYNLYGLGERIHGLKLNNNFTATIYAADVGDPIDRNIYGSHPFYLETRYFEAGSGKYKKPLKESDLNQRNFNFGSKRSGKGSPYESASHGVYYRNTHGMDVKLSPTNLTWRTLGGEIDLFFFDGPTQHEVTKQYQKSAVGLPAMQSYWTLGFHQCRWGYRSWAETKEIVETMRAFDIPMETIWLDIDYMDKYRDFTLDPVHFSPSDAVDFFKWLHGNNQHFVPIVDAAIYIPNPQNPSDAYAPYTRGNESGVFMTNPDGSQYIGAVWPGYTVFPDWMSTNGVSWWVKEMVEWFKEVPYSGFWVDMTEVSSFCVGSCGTGNVTLNPAHPPFQLPGEVGNIIYDYPEAFNVTNATEAASASAAASSQNAAKSTATSSSTSTVYLRTTPTPGVRNVNHPPYVIDHVQGDLAVHAVSPNATHANGMQEYEVHNIWGHQIINATYQGLLSIFPGKRPFIIGRSTFAGSGKWAGHWGGDNASKWYYMYFSIPQALSFSLFGIPMFGVDTCGFNGNTDAELCSRWMQLSAFFPFYRNHNVLSAIPQEPFRWASVAEASRTATHIRYSLLPYMYTLFHQAHTTGSTVMRALAWEFPNDPQLAAVDTQFLLGPNILVTPVLEPLVDTVKGVFPGIIDGETWFDWYTGERVNAEAGVNTTISAPLGHIPVYIRGGAVLPLQEPGYTTTESRRNPWGLVVALSREGEASGELYVDDGESLEPGEVLDVSFKACDGVLKVDVKGEYKDTNALGNVTVHGVYGGVGDVRLNGKEVGKEKVVYEQAKGVLRISGLNGLTEGGAWKEGWSLSWT</sequence>
<evidence type="ECO:0000259" key="13">
    <source>
        <dbReference type="Pfam" id="PF21365"/>
    </source>
</evidence>
<evidence type="ECO:0000256" key="6">
    <source>
        <dbReference type="ARBA" id="ARBA00023180"/>
    </source>
</evidence>
<keyword evidence="6" id="KW-0325">Glycoprotein</keyword>
<dbReference type="PANTHER" id="PTHR22762:SF133">
    <property type="entry name" value="P-TYPE DOMAIN-CONTAINING PROTEIN"/>
    <property type="match status" value="1"/>
</dbReference>
<dbReference type="Gene3D" id="3.20.20.80">
    <property type="entry name" value="Glycosidases"/>
    <property type="match status" value="1"/>
</dbReference>
<reference evidence="14" key="1">
    <citation type="submission" date="2017-07" db="EMBL/GenBank/DDBJ databases">
        <title>Enhanced hypocrellin production of Shiraia sp. SUPER-H168 by overexpression of alpha-amylase gene.</title>
        <authorList>
            <person name="Gao R."/>
        </authorList>
    </citation>
    <scope>NUCLEOTIDE SEQUENCE</scope>
</reference>
<evidence type="ECO:0000256" key="1">
    <source>
        <dbReference type="ARBA" id="ARBA00001657"/>
    </source>
</evidence>
<keyword evidence="4 10" id="KW-0732">Signal</keyword>
<name>A0A2H4UZK4_9PLEO</name>
<dbReference type="SUPFAM" id="SSF74650">
    <property type="entry name" value="Galactose mutarotase-like"/>
    <property type="match status" value="1"/>
</dbReference>
<feature type="signal peptide" evidence="10">
    <location>
        <begin position="1"/>
        <end position="22"/>
    </location>
</feature>
<evidence type="ECO:0000256" key="3">
    <source>
        <dbReference type="ARBA" id="ARBA00012741"/>
    </source>
</evidence>
<dbReference type="AlphaFoldDB" id="A0A2H4UZK4"/>
<protein>
    <recommendedName>
        <fullName evidence="3">alpha-glucosidase</fullName>
        <ecNumber evidence="3">3.2.1.20</ecNumber>
    </recommendedName>
    <alternativeName>
        <fullName evidence="8">Maltase</fullName>
    </alternativeName>
</protein>
<dbReference type="GO" id="GO:0030246">
    <property type="term" value="F:carbohydrate binding"/>
    <property type="evidence" value="ECO:0007669"/>
    <property type="project" value="InterPro"/>
</dbReference>
<dbReference type="SUPFAM" id="SSF51011">
    <property type="entry name" value="Glycosyl hydrolase domain"/>
    <property type="match status" value="1"/>
</dbReference>
<dbReference type="GO" id="GO:0004558">
    <property type="term" value="F:alpha-1,4-glucosidase activity"/>
    <property type="evidence" value="ECO:0007669"/>
    <property type="project" value="UniProtKB-EC"/>
</dbReference>
<dbReference type="InterPro" id="IPR048395">
    <property type="entry name" value="Glyco_hydro_31_C"/>
</dbReference>
<dbReference type="InterPro" id="IPR030459">
    <property type="entry name" value="Glyco_hydro_31_CS"/>
</dbReference>
<evidence type="ECO:0000256" key="7">
    <source>
        <dbReference type="ARBA" id="ARBA00023295"/>
    </source>
</evidence>
<feature type="chain" id="PRO_5014187101" description="alpha-glucosidase" evidence="10">
    <location>
        <begin position="23"/>
        <end position="998"/>
    </location>
</feature>